<sequence>MVFVLSAGRPLYGTMSNCELFADIRFHSSPMITVTEGLPDTMLDDLRRSLAVPVSERRKFFETMADYNHSA</sequence>
<proteinExistence type="predicted"/>
<evidence type="ECO:0000313" key="2">
    <source>
        <dbReference type="Proteomes" id="UP001608902"/>
    </source>
</evidence>
<evidence type="ECO:0000313" key="1">
    <source>
        <dbReference type="EMBL" id="MFH4984512.1"/>
    </source>
</evidence>
<protein>
    <submittedName>
        <fullName evidence="1">Uncharacterized protein</fullName>
    </submittedName>
</protein>
<gene>
    <name evidence="1" type="ORF">AB6A40_011221</name>
</gene>
<accession>A0ABD6F3R9</accession>
<comment type="caution">
    <text evidence="1">The sequence shown here is derived from an EMBL/GenBank/DDBJ whole genome shotgun (WGS) entry which is preliminary data.</text>
</comment>
<organism evidence="1 2">
    <name type="scientific">Gnathostoma spinigerum</name>
    <dbReference type="NCBI Taxonomy" id="75299"/>
    <lineage>
        <taxon>Eukaryota</taxon>
        <taxon>Metazoa</taxon>
        <taxon>Ecdysozoa</taxon>
        <taxon>Nematoda</taxon>
        <taxon>Chromadorea</taxon>
        <taxon>Rhabditida</taxon>
        <taxon>Spirurina</taxon>
        <taxon>Gnathostomatomorpha</taxon>
        <taxon>Gnathostomatoidea</taxon>
        <taxon>Gnathostomatidae</taxon>
        <taxon>Gnathostoma</taxon>
    </lineage>
</organism>
<keyword evidence="2" id="KW-1185">Reference proteome</keyword>
<name>A0ABD6F3R9_9BILA</name>
<reference evidence="1 2" key="1">
    <citation type="submission" date="2024-08" db="EMBL/GenBank/DDBJ databases">
        <title>Gnathostoma spinigerum genome.</title>
        <authorList>
            <person name="Gonzalez-Bertolin B."/>
            <person name="Monzon S."/>
            <person name="Zaballos A."/>
            <person name="Jimenez P."/>
            <person name="Dekumyoy P."/>
            <person name="Varona S."/>
            <person name="Cuesta I."/>
            <person name="Sumanam S."/>
            <person name="Adisakwattana P."/>
            <person name="Gasser R.B."/>
            <person name="Hernandez-Gonzalez A."/>
            <person name="Young N.D."/>
            <person name="Perteguer M.J."/>
        </authorList>
    </citation>
    <scope>NUCLEOTIDE SEQUENCE [LARGE SCALE GENOMIC DNA]</scope>
    <source>
        <strain evidence="1">AL3</strain>
        <tissue evidence="1">Liver</tissue>
    </source>
</reference>
<dbReference type="EMBL" id="JBGFUD010018196">
    <property type="protein sequence ID" value="MFH4984512.1"/>
    <property type="molecule type" value="Genomic_DNA"/>
</dbReference>
<dbReference type="Proteomes" id="UP001608902">
    <property type="component" value="Unassembled WGS sequence"/>
</dbReference>
<dbReference type="AlphaFoldDB" id="A0ABD6F3R9"/>